<keyword evidence="14" id="KW-1185">Reference proteome</keyword>
<accession>A0A369WP78</accession>
<keyword evidence="13" id="KW-0969">Cilium</keyword>
<dbReference type="Pfam" id="PF02108">
    <property type="entry name" value="FliH"/>
    <property type="match status" value="1"/>
</dbReference>
<keyword evidence="13" id="KW-0282">Flagellum</keyword>
<dbReference type="OrthoDB" id="6415116at2"/>
<dbReference type="GO" id="GO:0003774">
    <property type="term" value="F:cytoskeletal motor activity"/>
    <property type="evidence" value="ECO:0007669"/>
    <property type="project" value="InterPro"/>
</dbReference>
<keyword evidence="13" id="KW-0966">Cell projection</keyword>
<evidence type="ECO:0000313" key="13">
    <source>
        <dbReference type="EMBL" id="RDE22414.1"/>
    </source>
</evidence>
<gene>
    <name evidence="13" type="ORF">DV711_07355</name>
</gene>
<evidence type="ECO:0000256" key="7">
    <source>
        <dbReference type="ARBA" id="ARBA00022795"/>
    </source>
</evidence>
<dbReference type="InterPro" id="IPR051472">
    <property type="entry name" value="T3SS_Stator/FliH"/>
</dbReference>
<evidence type="ECO:0000256" key="5">
    <source>
        <dbReference type="ARBA" id="ARBA00022448"/>
    </source>
</evidence>
<keyword evidence="8" id="KW-0653">Protein transport</keyword>
<protein>
    <recommendedName>
        <fullName evidence="4">Flagellar assembly protein FliH</fullName>
    </recommendedName>
</protein>
<dbReference type="GO" id="GO:0015031">
    <property type="term" value="P:protein transport"/>
    <property type="evidence" value="ECO:0007669"/>
    <property type="project" value="UniProtKB-KW"/>
</dbReference>
<dbReference type="InterPro" id="IPR000563">
    <property type="entry name" value="Flag_FliH"/>
</dbReference>
<feature type="domain" description="Flagellar assembly protein FliH/Type III secretion system HrpE" evidence="12">
    <location>
        <begin position="126"/>
        <end position="248"/>
    </location>
</feature>
<comment type="subcellular location">
    <subcellularLocation>
        <location evidence="2">Cytoplasm</location>
    </subcellularLocation>
</comment>
<feature type="region of interest" description="Disordered" evidence="11">
    <location>
        <begin position="82"/>
        <end position="108"/>
    </location>
</feature>
<keyword evidence="9" id="KW-1006">Bacterial flagellum protein export</keyword>
<dbReference type="GO" id="GO:0009288">
    <property type="term" value="C:bacterial-type flagellum"/>
    <property type="evidence" value="ECO:0007669"/>
    <property type="project" value="InterPro"/>
</dbReference>
<reference evidence="13 14" key="1">
    <citation type="submission" date="2018-07" db="EMBL/GenBank/DDBJ databases">
        <title>Motiliproteus coralliicola sp. nov., a bacterium isolated from Coral.</title>
        <authorList>
            <person name="Wang G."/>
        </authorList>
    </citation>
    <scope>NUCLEOTIDE SEQUENCE [LARGE SCALE GENOMIC DNA]</scope>
    <source>
        <strain evidence="13 14">C34</strain>
    </source>
</reference>
<name>A0A369WP78_9GAMM</name>
<evidence type="ECO:0000259" key="12">
    <source>
        <dbReference type="Pfam" id="PF02108"/>
    </source>
</evidence>
<evidence type="ECO:0000256" key="3">
    <source>
        <dbReference type="ARBA" id="ARBA00006602"/>
    </source>
</evidence>
<evidence type="ECO:0000256" key="2">
    <source>
        <dbReference type="ARBA" id="ARBA00004496"/>
    </source>
</evidence>
<comment type="similarity">
    <text evidence="3">Belongs to the FliH family.</text>
</comment>
<evidence type="ECO:0000256" key="8">
    <source>
        <dbReference type="ARBA" id="ARBA00022927"/>
    </source>
</evidence>
<dbReference type="InterPro" id="IPR018035">
    <property type="entry name" value="Flagellar_FliH/T3SS_HrpE"/>
</dbReference>
<organism evidence="13 14">
    <name type="scientific">Motiliproteus coralliicola</name>
    <dbReference type="NCBI Taxonomy" id="2283196"/>
    <lineage>
        <taxon>Bacteria</taxon>
        <taxon>Pseudomonadati</taxon>
        <taxon>Pseudomonadota</taxon>
        <taxon>Gammaproteobacteria</taxon>
        <taxon>Oceanospirillales</taxon>
        <taxon>Oceanospirillaceae</taxon>
        <taxon>Motiliproteus</taxon>
    </lineage>
</organism>
<keyword evidence="5" id="KW-0813">Transport</keyword>
<keyword evidence="7" id="KW-1005">Bacterial flagellum biogenesis</keyword>
<dbReference type="Proteomes" id="UP000253769">
    <property type="component" value="Unassembled WGS sequence"/>
</dbReference>
<evidence type="ECO:0000313" key="14">
    <source>
        <dbReference type="Proteomes" id="UP000253769"/>
    </source>
</evidence>
<keyword evidence="10" id="KW-0175">Coiled coil</keyword>
<dbReference type="EMBL" id="QQOH01000002">
    <property type="protein sequence ID" value="RDE22414.1"/>
    <property type="molecule type" value="Genomic_DNA"/>
</dbReference>
<dbReference type="AlphaFoldDB" id="A0A369WP78"/>
<sequence length="268" mass="29107">MGVFDKTFLPEVGVTNKKTSTGRIPAAELRALKTWDFPRVGGQHVVRSPFTDKQADPAAPPPDRPISSAPLTVAEMEKLREQARQDGLAEGLAQGRQQGHAEGLESGRSEGYQAAYQQAEAEISALKGRLASAIAELQKPMEAQLEGLDQALMRLVVDTAEAVVRRELKTRPELLRQAIAESLDALPQQAQQLCFFVHPDDEALLIEVREQERANWEVAVDPALSPGGLRVRGECSYLDYSVEARFSQVVEQVLGAAEAGDDDADPAG</sequence>
<comment type="caution">
    <text evidence="13">The sequence shown here is derived from an EMBL/GenBank/DDBJ whole genome shotgun (WGS) entry which is preliminary data.</text>
</comment>
<dbReference type="PANTHER" id="PTHR34982:SF1">
    <property type="entry name" value="FLAGELLAR ASSEMBLY PROTEIN FLIH"/>
    <property type="match status" value="1"/>
</dbReference>
<feature type="coiled-coil region" evidence="10">
    <location>
        <begin position="109"/>
        <end position="136"/>
    </location>
</feature>
<evidence type="ECO:0000256" key="10">
    <source>
        <dbReference type="SAM" id="Coils"/>
    </source>
</evidence>
<proteinExistence type="inferred from homology"/>
<dbReference type="GO" id="GO:0005829">
    <property type="term" value="C:cytosol"/>
    <property type="evidence" value="ECO:0007669"/>
    <property type="project" value="TreeGrafter"/>
</dbReference>
<evidence type="ECO:0000256" key="4">
    <source>
        <dbReference type="ARBA" id="ARBA00016507"/>
    </source>
</evidence>
<evidence type="ECO:0000256" key="9">
    <source>
        <dbReference type="ARBA" id="ARBA00023225"/>
    </source>
</evidence>
<evidence type="ECO:0000256" key="11">
    <source>
        <dbReference type="SAM" id="MobiDB-lite"/>
    </source>
</evidence>
<evidence type="ECO:0000256" key="6">
    <source>
        <dbReference type="ARBA" id="ARBA00022490"/>
    </source>
</evidence>
<dbReference type="PANTHER" id="PTHR34982">
    <property type="entry name" value="YOP PROTEINS TRANSLOCATION PROTEIN L"/>
    <property type="match status" value="1"/>
</dbReference>
<keyword evidence="6" id="KW-0963">Cytoplasm</keyword>
<dbReference type="GO" id="GO:0071973">
    <property type="term" value="P:bacterial-type flagellum-dependent cell motility"/>
    <property type="evidence" value="ECO:0007669"/>
    <property type="project" value="InterPro"/>
</dbReference>
<dbReference type="PRINTS" id="PR01003">
    <property type="entry name" value="FLGFLIH"/>
</dbReference>
<comment type="function">
    <text evidence="1">Needed for flagellar regrowth and assembly.</text>
</comment>
<dbReference type="GO" id="GO:0044781">
    <property type="term" value="P:bacterial-type flagellum organization"/>
    <property type="evidence" value="ECO:0007669"/>
    <property type="project" value="UniProtKB-KW"/>
</dbReference>
<evidence type="ECO:0000256" key="1">
    <source>
        <dbReference type="ARBA" id="ARBA00003041"/>
    </source>
</evidence>